<evidence type="ECO:0000256" key="13">
    <source>
        <dbReference type="PIRSR" id="PIRSR630664-51"/>
    </source>
</evidence>
<evidence type="ECO:0000256" key="8">
    <source>
        <dbReference type="ARBA" id="ARBA00022982"/>
    </source>
</evidence>
<name>A0A9X3NAX4_9ACTN</name>
<dbReference type="NCBIfam" id="TIGR01812">
    <property type="entry name" value="sdhA_frdA_Gneg"/>
    <property type="match status" value="1"/>
</dbReference>
<evidence type="ECO:0000256" key="4">
    <source>
        <dbReference type="ARBA" id="ARBA00012792"/>
    </source>
</evidence>
<dbReference type="SUPFAM" id="SSF51905">
    <property type="entry name" value="FAD/NAD(P)-binding domain"/>
    <property type="match status" value="1"/>
</dbReference>
<dbReference type="GO" id="GO:0008177">
    <property type="term" value="F:succinate dehydrogenase (quinone) activity"/>
    <property type="evidence" value="ECO:0007669"/>
    <property type="project" value="UniProtKB-EC"/>
</dbReference>
<dbReference type="Gene3D" id="3.90.700.10">
    <property type="entry name" value="Succinate dehydrogenase/fumarate reductase flavoprotein, catalytic domain"/>
    <property type="match status" value="1"/>
</dbReference>
<feature type="binding site" evidence="13">
    <location>
        <begin position="380"/>
        <end position="381"/>
    </location>
    <ligand>
        <name>FAD</name>
        <dbReference type="ChEBI" id="CHEBI:57692"/>
    </ligand>
</feature>
<dbReference type="GO" id="GO:0050660">
    <property type="term" value="F:flavin adenine dinucleotide binding"/>
    <property type="evidence" value="ECO:0007669"/>
    <property type="project" value="InterPro"/>
</dbReference>
<proteinExistence type="inferred from homology"/>
<comment type="cofactor">
    <cofactor evidence="1 13">
        <name>FAD</name>
        <dbReference type="ChEBI" id="CHEBI:57692"/>
    </cofactor>
</comment>
<feature type="binding site" evidence="13">
    <location>
        <position position="340"/>
    </location>
    <ligand>
        <name>substrate</name>
    </ligand>
</feature>
<feature type="binding site" evidence="13">
    <location>
        <position position="210"/>
    </location>
    <ligand>
        <name>FAD</name>
        <dbReference type="ChEBI" id="CHEBI:57692"/>
    </ligand>
</feature>
<keyword evidence="9" id="KW-0560">Oxidoreductase</keyword>
<evidence type="ECO:0000313" key="16">
    <source>
        <dbReference type="EMBL" id="MDA0182759.1"/>
    </source>
</evidence>
<keyword evidence="17" id="KW-1185">Reference proteome</keyword>
<dbReference type="InterPro" id="IPR015939">
    <property type="entry name" value="Fum_Rdtase/Succ_DH_flav-like_C"/>
</dbReference>
<dbReference type="InterPro" id="IPR036188">
    <property type="entry name" value="FAD/NAD-bd_sf"/>
</dbReference>
<dbReference type="GO" id="GO:0022900">
    <property type="term" value="P:electron transport chain"/>
    <property type="evidence" value="ECO:0007669"/>
    <property type="project" value="InterPro"/>
</dbReference>
<accession>A0A9X3NAX4</accession>
<evidence type="ECO:0000256" key="7">
    <source>
        <dbReference type="ARBA" id="ARBA00022827"/>
    </source>
</evidence>
<dbReference type="SUPFAM" id="SSF46977">
    <property type="entry name" value="Succinate dehydrogenase/fumarate reductase flavoprotein C-terminal domain"/>
    <property type="match status" value="1"/>
</dbReference>
<dbReference type="PANTHER" id="PTHR11632">
    <property type="entry name" value="SUCCINATE DEHYDROGENASE 2 FLAVOPROTEIN SUBUNIT"/>
    <property type="match status" value="1"/>
</dbReference>
<dbReference type="InterPro" id="IPR027477">
    <property type="entry name" value="Succ_DH/fumarate_Rdtase_cat_sf"/>
</dbReference>
<dbReference type="GO" id="GO:0033765">
    <property type="term" value="F:steroid dehydrogenase activity, acting on the CH-CH group of donors"/>
    <property type="evidence" value="ECO:0007669"/>
    <property type="project" value="UniProtKB-ARBA"/>
</dbReference>
<evidence type="ECO:0000256" key="3">
    <source>
        <dbReference type="ARBA" id="ARBA00008040"/>
    </source>
</evidence>
<comment type="caution">
    <text evidence="16">The sequence shown here is derived from an EMBL/GenBank/DDBJ whole genome shotgun (WGS) entry which is preliminary data.</text>
</comment>
<dbReference type="SUPFAM" id="SSF56425">
    <property type="entry name" value="Succinate dehydrogenase/fumarate reductase flavoprotein, catalytic domain"/>
    <property type="match status" value="1"/>
</dbReference>
<dbReference type="InterPro" id="IPR003952">
    <property type="entry name" value="FRD_SDH_FAD_BS"/>
</dbReference>
<gene>
    <name evidence="16" type="ORF">OJ997_20775</name>
</gene>
<dbReference type="Proteomes" id="UP001147653">
    <property type="component" value="Unassembled WGS sequence"/>
</dbReference>
<evidence type="ECO:0000256" key="12">
    <source>
        <dbReference type="PIRSR" id="PIRSR000171-1"/>
    </source>
</evidence>
<dbReference type="RefSeq" id="WP_270027140.1">
    <property type="nucleotide sequence ID" value="NZ_JAPDDP010000040.1"/>
</dbReference>
<dbReference type="GO" id="GO:0016020">
    <property type="term" value="C:membrane"/>
    <property type="evidence" value="ECO:0007669"/>
    <property type="project" value="UniProtKB-SubCell"/>
</dbReference>
<protein>
    <recommendedName>
        <fullName evidence="4">succinate dehydrogenase</fullName>
        <ecNumber evidence="4">1.3.5.1</ecNumber>
    </recommendedName>
</protein>
<dbReference type="InterPro" id="IPR030664">
    <property type="entry name" value="SdhA/FrdA/AprA"/>
</dbReference>
<feature type="binding site" evidence="13">
    <location>
        <position position="364"/>
    </location>
    <ligand>
        <name>FAD</name>
        <dbReference type="ChEBI" id="CHEBI:57692"/>
    </ligand>
</feature>
<evidence type="ECO:0000256" key="2">
    <source>
        <dbReference type="ARBA" id="ARBA00004170"/>
    </source>
</evidence>
<evidence type="ECO:0000256" key="9">
    <source>
        <dbReference type="ARBA" id="ARBA00023002"/>
    </source>
</evidence>
<feature type="domain" description="Fumarate reductase/succinate dehydrogenase flavoprotein-like C-terminal" evidence="15">
    <location>
        <begin position="435"/>
        <end position="561"/>
    </location>
</feature>
<dbReference type="InterPro" id="IPR037099">
    <property type="entry name" value="Fum_R/Succ_DH_flav-like_C_sf"/>
</dbReference>
<organism evidence="16 17">
    <name type="scientific">Solirubrobacter phytolaccae</name>
    <dbReference type="NCBI Taxonomy" id="1404360"/>
    <lineage>
        <taxon>Bacteria</taxon>
        <taxon>Bacillati</taxon>
        <taxon>Actinomycetota</taxon>
        <taxon>Thermoleophilia</taxon>
        <taxon>Solirubrobacterales</taxon>
        <taxon>Solirubrobacteraceae</taxon>
        <taxon>Solirubrobacter</taxon>
    </lineage>
</organism>
<evidence type="ECO:0000259" key="15">
    <source>
        <dbReference type="Pfam" id="PF02910"/>
    </source>
</evidence>
<dbReference type="PRINTS" id="PR00411">
    <property type="entry name" value="PNDRDTASEI"/>
</dbReference>
<dbReference type="EMBL" id="JAPDDP010000040">
    <property type="protein sequence ID" value="MDA0182759.1"/>
    <property type="molecule type" value="Genomic_DNA"/>
</dbReference>
<dbReference type="Gene3D" id="3.50.50.60">
    <property type="entry name" value="FAD/NAD(P)-binding domain"/>
    <property type="match status" value="1"/>
</dbReference>
<dbReference type="InterPro" id="IPR014006">
    <property type="entry name" value="Succ_Dhase_FrdA_Gneg"/>
</dbReference>
<evidence type="ECO:0000313" key="17">
    <source>
        <dbReference type="Proteomes" id="UP001147653"/>
    </source>
</evidence>
<dbReference type="Gene3D" id="1.20.58.100">
    <property type="entry name" value="Fumarate reductase/succinate dehydrogenase flavoprotein-like, C-terminal domain"/>
    <property type="match status" value="1"/>
</dbReference>
<feature type="binding site" evidence="13">
    <location>
        <position position="375"/>
    </location>
    <ligand>
        <name>substrate</name>
    </ligand>
</feature>
<feature type="domain" description="FAD-dependent oxidoreductase 2 FAD-binding" evidence="14">
    <location>
        <begin position="5"/>
        <end position="381"/>
    </location>
</feature>
<reference evidence="16" key="1">
    <citation type="submission" date="2022-10" db="EMBL/GenBank/DDBJ databases">
        <title>The WGS of Solirubrobacter phytolaccae KCTC 29190.</title>
        <authorList>
            <person name="Jiang Z."/>
        </authorList>
    </citation>
    <scope>NUCLEOTIDE SEQUENCE</scope>
    <source>
        <strain evidence="16">KCTC 29190</strain>
    </source>
</reference>
<evidence type="ECO:0000256" key="5">
    <source>
        <dbReference type="ARBA" id="ARBA00022448"/>
    </source>
</evidence>
<feature type="binding site" evidence="13">
    <location>
        <begin position="10"/>
        <end position="15"/>
    </location>
    <ligand>
        <name>FAD</name>
        <dbReference type="ChEBI" id="CHEBI:57692"/>
    </ligand>
</feature>
<evidence type="ECO:0000256" key="6">
    <source>
        <dbReference type="ARBA" id="ARBA00022630"/>
    </source>
</evidence>
<feature type="active site" description="Proton acceptor" evidence="12">
    <location>
        <position position="275"/>
    </location>
</feature>
<dbReference type="PANTHER" id="PTHR11632:SF51">
    <property type="entry name" value="SUCCINATE DEHYDROGENASE [UBIQUINONE] FLAVOPROTEIN SUBUNIT, MITOCHONDRIAL"/>
    <property type="match status" value="1"/>
</dbReference>
<feature type="binding site" evidence="13">
    <location>
        <position position="231"/>
    </location>
    <ligand>
        <name>substrate</name>
    </ligand>
</feature>
<dbReference type="InterPro" id="IPR003953">
    <property type="entry name" value="FAD-dep_OxRdtase_2_FAD-bd"/>
</dbReference>
<keyword evidence="5" id="KW-0813">Transport</keyword>
<feature type="binding site" evidence="13">
    <location>
        <position position="243"/>
    </location>
    <ligand>
        <name>substrate</name>
    </ligand>
</feature>
<evidence type="ECO:0000259" key="14">
    <source>
        <dbReference type="Pfam" id="PF00890"/>
    </source>
</evidence>
<evidence type="ECO:0000256" key="1">
    <source>
        <dbReference type="ARBA" id="ARBA00001974"/>
    </source>
</evidence>
<evidence type="ECO:0000256" key="10">
    <source>
        <dbReference type="ARBA" id="ARBA00023136"/>
    </source>
</evidence>
<keyword evidence="6 13" id="KW-0285">Flavoprotein</keyword>
<feature type="binding site" evidence="13">
    <location>
        <begin position="33"/>
        <end position="48"/>
    </location>
    <ligand>
        <name>FAD</name>
        <dbReference type="ChEBI" id="CHEBI:57692"/>
    </ligand>
</feature>
<dbReference type="EC" id="1.3.5.1" evidence="4"/>
<keyword evidence="7 13" id="KW-0274">FAD</keyword>
<keyword evidence="8" id="KW-0249">Electron transport</keyword>
<sequence>MPAHDVLIIGAGLAGQRAALAAARQGATVAIMSKVHPVRSHSNAAAGGINAALNPDDSWESHAFDTIKGSDYLGDQDAIEIMCREAPDEVLWLEHAGVTFHRNAEGKLGTRAFGGASAARTYYIADITGQALLHVLYEQLMKHHEQIDRYEEWFITDLAQDDDGRCVGAIARNIRDGAMELFSAKSTILASGGAGQCFKPSTNALICTGDGMAQAYRIGAPLMDMEMVQYHPTTLAGVGILITEGARGEGAHLYNADGERFMEKYAPNKLELASRDVVSRAEQTEINEGRGFEDGTVALDITKVPRKRTLEALREIVNIGRDFAGVDITREPIRIRPGCHYIMGGVKADIHGRTAVDGLYAAGEVACVSVHGGNRLGANSLLDTLIFGRRSGEHAAKRAAGLGKPKPVRAQLHDSERAIGAIMRRTGGRRVSEIREELGTMMNEKVAVFRDHEGLTDAHSIVRRLKDEAKNATIDDHGTVFNQDVLGALELGYMLDVAECIVVGALERKESRGAQFRTDFPKRDDEHWLKHILESRNGDDTPQVSYSPVTITQWEPQERTY</sequence>
<dbReference type="FunFam" id="3.90.700.10:FF:000001">
    <property type="entry name" value="Mitochondrial succinate dehydrogenase flavoprotein subunit"/>
    <property type="match status" value="1"/>
</dbReference>
<dbReference type="PIRSF" id="PIRSF000171">
    <property type="entry name" value="SDHA_APRA_LASPO"/>
    <property type="match status" value="1"/>
</dbReference>
<evidence type="ECO:0000256" key="11">
    <source>
        <dbReference type="ARBA" id="ARBA00049220"/>
    </source>
</evidence>
<comment type="subcellular location">
    <subcellularLocation>
        <location evidence="2">Membrane</location>
        <topology evidence="2">Peripheral membrane protein</topology>
    </subcellularLocation>
</comment>
<dbReference type="Gene3D" id="4.10.80.40">
    <property type="entry name" value="succinate dehydrogenase protein domain"/>
    <property type="match status" value="1"/>
</dbReference>
<dbReference type="PROSITE" id="PS00504">
    <property type="entry name" value="FRD_SDH_FAD_BINDING"/>
    <property type="match status" value="1"/>
</dbReference>
<comment type="catalytic activity">
    <reaction evidence="11">
        <text>a quinone + succinate = fumarate + a quinol</text>
        <dbReference type="Rhea" id="RHEA:40523"/>
        <dbReference type="ChEBI" id="CHEBI:24646"/>
        <dbReference type="ChEBI" id="CHEBI:29806"/>
        <dbReference type="ChEBI" id="CHEBI:30031"/>
        <dbReference type="ChEBI" id="CHEBI:132124"/>
        <dbReference type="EC" id="1.3.5.1"/>
    </reaction>
</comment>
<keyword evidence="10" id="KW-0472">Membrane</keyword>
<dbReference type="Pfam" id="PF00890">
    <property type="entry name" value="FAD_binding_2"/>
    <property type="match status" value="1"/>
</dbReference>
<comment type="similarity">
    <text evidence="3">Belongs to the FAD-dependent oxidoreductase 2 family. FRD/SDH subfamily.</text>
</comment>
<dbReference type="AlphaFoldDB" id="A0A9X3NAX4"/>
<dbReference type="Pfam" id="PF02910">
    <property type="entry name" value="Succ_DH_flav_C"/>
    <property type="match status" value="1"/>
</dbReference>
<dbReference type="PRINTS" id="PR00368">
    <property type="entry name" value="FADPNR"/>
</dbReference>